<evidence type="ECO:0000256" key="1">
    <source>
        <dbReference type="ARBA" id="ARBA00022448"/>
    </source>
</evidence>
<evidence type="ECO:0000256" key="5">
    <source>
        <dbReference type="ARBA" id="ARBA00023004"/>
    </source>
</evidence>
<dbReference type="PROSITE" id="PS51379">
    <property type="entry name" value="4FE4S_FER_2"/>
    <property type="match status" value="3"/>
</dbReference>
<dbReference type="SMART" id="SM00100">
    <property type="entry name" value="cNMP"/>
    <property type="match status" value="2"/>
</dbReference>
<dbReference type="GO" id="GO:0051539">
    <property type="term" value="F:4 iron, 4 sulfur cluster binding"/>
    <property type="evidence" value="ECO:0007669"/>
    <property type="project" value="UniProtKB-KW"/>
</dbReference>
<dbReference type="InterPro" id="IPR036188">
    <property type="entry name" value="FAD/NAD-bd_sf"/>
</dbReference>
<feature type="domain" description="4Fe-4S ferredoxin-type" evidence="8">
    <location>
        <begin position="636"/>
        <end position="668"/>
    </location>
</feature>
<dbReference type="Pfam" id="PF13247">
    <property type="entry name" value="Fer4_11"/>
    <property type="match status" value="1"/>
</dbReference>
<dbReference type="PANTHER" id="PTHR42859:SF10">
    <property type="entry name" value="DIMETHYLSULFOXIDE REDUCTASE CHAIN B"/>
    <property type="match status" value="1"/>
</dbReference>
<feature type="domain" description="4Fe-4S ferredoxin-type" evidence="8">
    <location>
        <begin position="705"/>
        <end position="733"/>
    </location>
</feature>
<keyword evidence="1" id="KW-0813">Transport</keyword>
<dbReference type="CDD" id="cd16367">
    <property type="entry name" value="DMSOR_beta_like"/>
    <property type="match status" value="1"/>
</dbReference>
<keyword evidence="4" id="KW-0249">Electron transport</keyword>
<evidence type="ECO:0000256" key="3">
    <source>
        <dbReference type="ARBA" id="ARBA00022723"/>
    </source>
</evidence>
<dbReference type="PROSITE" id="PS50042">
    <property type="entry name" value="CNMP_BINDING_3"/>
    <property type="match status" value="2"/>
</dbReference>
<dbReference type="PRINTS" id="PR00368">
    <property type="entry name" value="FADPNR"/>
</dbReference>
<dbReference type="Gene3D" id="2.60.120.10">
    <property type="entry name" value="Jelly Rolls"/>
    <property type="match status" value="2"/>
</dbReference>
<dbReference type="Gene3D" id="3.50.50.60">
    <property type="entry name" value="FAD/NAD(P)-binding domain"/>
    <property type="match status" value="4"/>
</dbReference>
<name>A0A2A4G2R9_9SPHN</name>
<comment type="caution">
    <text evidence="9">The sequence shown here is derived from an EMBL/GenBank/DDBJ whole genome shotgun (WGS) entry which is preliminary data.</text>
</comment>
<gene>
    <name evidence="9" type="ORF">COO09_01415</name>
</gene>
<dbReference type="RefSeq" id="WP_066959122.1">
    <property type="nucleotide sequence ID" value="NZ_CP023449.1"/>
</dbReference>
<organism evidence="9 10">
    <name type="scientific">Rhizorhabdus dicambivorans</name>
    <dbReference type="NCBI Taxonomy" id="1850238"/>
    <lineage>
        <taxon>Bacteria</taxon>
        <taxon>Pseudomonadati</taxon>
        <taxon>Pseudomonadota</taxon>
        <taxon>Alphaproteobacteria</taxon>
        <taxon>Sphingomonadales</taxon>
        <taxon>Sphingomonadaceae</taxon>
        <taxon>Rhizorhabdus</taxon>
    </lineage>
</organism>
<feature type="domain" description="4Fe-4S ferredoxin-type" evidence="8">
    <location>
        <begin position="771"/>
        <end position="804"/>
    </location>
</feature>
<keyword evidence="6" id="KW-0411">Iron-sulfur</keyword>
<evidence type="ECO:0000259" key="8">
    <source>
        <dbReference type="PROSITE" id="PS51379"/>
    </source>
</evidence>
<dbReference type="CDD" id="cd00038">
    <property type="entry name" value="CAP_ED"/>
    <property type="match status" value="2"/>
</dbReference>
<sequence length="817" mass="88639">MADTYRIAIVGSGPAGLSAAAHAAKLGISHILLEKTDHLSDTIYKYQKGKHVMATPNQLVLRSDIDFDAGKREKVLGTWDDQTAANKVNVRLKSEVKAITGAKGDFTITLTDKTEIKAENIILAIGTQGNPNLLRCPGADGGHLELQYQLDDPGEYVDEHITVIGAGDAGIENALGLAQDVAQGNIVSIINRTADFSRAKGANVKLLMQARDEGRMNVITDATPNRIEAGHLVLDTRDGEARIRCDRIIARMGSAAPRKFIEECGIQFTSPDREAFPTLSPQFESTNAGIYVIGALAGYPLIKHCMNQGYDVVEFINGNTALKPADEPILEGKFVNLPIKKSVDEWLEFIRTQVKILNDLSPLQMREFMLDSDVRYYGKNDIIFEKNAPGSSLFCIAQGSVDIPLPDGRSTGIVIPEGSIFGEVGLVSGRRRGSTIRSIADTVVVEIPRNAILKLMASVPGVKRAVTRISTERQLLQMWQAGLQPADLAEVLETAEIKAVRAGEAIFKEGEEGNDVYVIRSGSVVVEKSIGGKPVFLSYVPAGNYVGELELFDNGIRKQTVRAAVKSEVIKLGGDAFRRLLEAKPTFFAKAKTAMGEREDLASFIEAKKDSFATVVDMYSSVANFLVDNGVGEATDVLLIDENLCVGCDNCEKACADSHEGISRLDREAGRTFAHLHVPTSCRHCEHPHCMADCPPTAIHRGQDGEVYIDDTCIGCGNCQRNCPYGVIRMEKEPPKKPSLWKWFLFGQGPGPGEPSHEWAYANATPGVEKAKRAVKCDMCSGIEGGPSCVRACPTGAAIRVAPEEFLTVARLQRDDA</sequence>
<dbReference type="SUPFAM" id="SSF51206">
    <property type="entry name" value="cAMP-binding domain-like"/>
    <property type="match status" value="2"/>
</dbReference>
<dbReference type="EMBL" id="NWUF01000001">
    <property type="protein sequence ID" value="PCE44318.1"/>
    <property type="molecule type" value="Genomic_DNA"/>
</dbReference>
<evidence type="ECO:0000256" key="2">
    <source>
        <dbReference type="ARBA" id="ARBA00022485"/>
    </source>
</evidence>
<evidence type="ECO:0000313" key="9">
    <source>
        <dbReference type="EMBL" id="PCE44318.1"/>
    </source>
</evidence>
<dbReference type="PRINTS" id="PR00469">
    <property type="entry name" value="PNDRDTASEII"/>
</dbReference>
<dbReference type="InterPro" id="IPR050294">
    <property type="entry name" value="RnfB_subfamily"/>
</dbReference>
<feature type="domain" description="Cyclic nucleotide-binding" evidence="7">
    <location>
        <begin position="479"/>
        <end position="581"/>
    </location>
</feature>
<dbReference type="Pfam" id="PF00027">
    <property type="entry name" value="cNMP_binding"/>
    <property type="match status" value="2"/>
</dbReference>
<dbReference type="InterPro" id="IPR000595">
    <property type="entry name" value="cNMP-bd_dom"/>
</dbReference>
<feature type="domain" description="Cyclic nucleotide-binding" evidence="7">
    <location>
        <begin position="356"/>
        <end position="473"/>
    </location>
</feature>
<dbReference type="GO" id="GO:0046872">
    <property type="term" value="F:metal ion binding"/>
    <property type="evidence" value="ECO:0007669"/>
    <property type="project" value="UniProtKB-KW"/>
</dbReference>
<dbReference type="InterPro" id="IPR017900">
    <property type="entry name" value="4Fe4S_Fe_S_CS"/>
</dbReference>
<protein>
    <submittedName>
        <fullName evidence="9">Oxidoreductase</fullName>
    </submittedName>
</protein>
<proteinExistence type="predicted"/>
<dbReference type="AlphaFoldDB" id="A0A2A4G2R9"/>
<dbReference type="InterPro" id="IPR014710">
    <property type="entry name" value="RmlC-like_jellyroll"/>
</dbReference>
<keyword evidence="2" id="KW-0004">4Fe-4S</keyword>
<dbReference type="OrthoDB" id="9779457at2"/>
<evidence type="ECO:0000313" key="10">
    <source>
        <dbReference type="Proteomes" id="UP000218934"/>
    </source>
</evidence>
<evidence type="ECO:0000256" key="6">
    <source>
        <dbReference type="ARBA" id="ARBA00023014"/>
    </source>
</evidence>
<dbReference type="Pfam" id="PF13738">
    <property type="entry name" value="Pyr_redox_3"/>
    <property type="match status" value="1"/>
</dbReference>
<keyword evidence="10" id="KW-1185">Reference proteome</keyword>
<dbReference type="PROSITE" id="PS00198">
    <property type="entry name" value="4FE4S_FER_1"/>
    <property type="match status" value="1"/>
</dbReference>
<keyword evidence="5" id="KW-0408">Iron</keyword>
<dbReference type="SUPFAM" id="SSF51905">
    <property type="entry name" value="FAD/NAD(P)-binding domain"/>
    <property type="match status" value="1"/>
</dbReference>
<reference evidence="9 10" key="1">
    <citation type="submission" date="2017-09" db="EMBL/GenBank/DDBJ databases">
        <title>The Catabolism of 3,6-Dichlorosalicylic acid is Initiated by the Cytochrome P450 Monooxygenase DsmABC in Rhizorhabdus dicambivorans Ndbn-20.</title>
        <authorList>
            <person name="Na L."/>
        </authorList>
    </citation>
    <scope>NUCLEOTIDE SEQUENCE [LARGE SCALE GENOMIC DNA]</scope>
    <source>
        <strain evidence="9 10">Ndbn-20m</strain>
    </source>
</reference>
<accession>A0A2A4G2R9</accession>
<dbReference type="KEGG" id="rdi:CMV14_12030"/>
<dbReference type="InterPro" id="IPR018490">
    <property type="entry name" value="cNMP-bd_dom_sf"/>
</dbReference>
<evidence type="ECO:0000259" key="7">
    <source>
        <dbReference type="PROSITE" id="PS50042"/>
    </source>
</evidence>
<keyword evidence="3" id="KW-0479">Metal-binding</keyword>
<dbReference type="Proteomes" id="UP000218934">
    <property type="component" value="Unassembled WGS sequence"/>
</dbReference>
<evidence type="ECO:0000256" key="4">
    <source>
        <dbReference type="ARBA" id="ARBA00022982"/>
    </source>
</evidence>
<dbReference type="Gene3D" id="3.30.70.20">
    <property type="match status" value="2"/>
</dbReference>
<dbReference type="InterPro" id="IPR017896">
    <property type="entry name" value="4Fe4S_Fe-S-bd"/>
</dbReference>
<dbReference type="PANTHER" id="PTHR42859">
    <property type="entry name" value="OXIDOREDUCTASE"/>
    <property type="match status" value="1"/>
</dbReference>
<dbReference type="SUPFAM" id="SSF54862">
    <property type="entry name" value="4Fe-4S ferredoxins"/>
    <property type="match status" value="1"/>
</dbReference>